<name>A0A8B3GR77_LACPA</name>
<protein>
    <submittedName>
        <fullName evidence="1">Uncharacterized protein</fullName>
    </submittedName>
</protein>
<gene>
    <name evidence="1" type="ORF">FAM6012_01763</name>
</gene>
<dbReference type="AlphaFoldDB" id="A0A8B3GR77"/>
<proteinExistence type="predicted"/>
<evidence type="ECO:0000313" key="2">
    <source>
        <dbReference type="Proteomes" id="UP000284123"/>
    </source>
</evidence>
<organism evidence="1 2">
    <name type="scientific">Lacticaseibacillus paracasei</name>
    <name type="common">Lactobacillus paracasei</name>
    <dbReference type="NCBI Taxonomy" id="1597"/>
    <lineage>
        <taxon>Bacteria</taxon>
        <taxon>Bacillati</taxon>
        <taxon>Bacillota</taxon>
        <taxon>Bacilli</taxon>
        <taxon>Lactobacillales</taxon>
        <taxon>Lactobacillaceae</taxon>
        <taxon>Lacticaseibacillus</taxon>
    </lineage>
</organism>
<dbReference type="RefSeq" id="WP_123019676.1">
    <property type="nucleotide sequence ID" value="NZ_LKGI01000066.1"/>
</dbReference>
<reference evidence="1 2" key="1">
    <citation type="journal article" date="2018" name="Front. Microbiol.">
        <title>Conversion of Methionine to Cysteine in Lactobacillus paracasei Depends on the Highly Mobile cysK-ctl-cysE Gene Cluster.</title>
        <authorList>
            <person name="Wuthrich D."/>
            <person name="Irmler S."/>
            <person name="Berthoud H."/>
            <person name="Guggenbuhl B."/>
            <person name="Eugster E."/>
            <person name="Bruggmann R."/>
        </authorList>
    </citation>
    <scope>NUCLEOTIDE SEQUENCE [LARGE SCALE GENOMIC DNA]</scope>
    <source>
        <strain evidence="1 2">FAM6012</strain>
    </source>
</reference>
<accession>A0A8B3GR77</accession>
<dbReference type="EMBL" id="LKGI01000066">
    <property type="protein sequence ID" value="RNE29978.1"/>
    <property type="molecule type" value="Genomic_DNA"/>
</dbReference>
<dbReference type="Proteomes" id="UP000284123">
    <property type="component" value="Unassembled WGS sequence"/>
</dbReference>
<evidence type="ECO:0000313" key="1">
    <source>
        <dbReference type="EMBL" id="RNE29978.1"/>
    </source>
</evidence>
<sequence>MDIKKVRTDWKGDPIYSGDEIIANVGPEGDTIKDDPKEIRKYILEELSGVAVVANDEREFDYE</sequence>
<comment type="caution">
    <text evidence="1">The sequence shown here is derived from an EMBL/GenBank/DDBJ whole genome shotgun (WGS) entry which is preliminary data.</text>
</comment>